<accession>A0A1G6JFT5</accession>
<proteinExistence type="predicted"/>
<dbReference type="PANTHER" id="PTHR24567">
    <property type="entry name" value="CRP FAMILY TRANSCRIPTIONAL REGULATORY PROTEIN"/>
    <property type="match status" value="1"/>
</dbReference>
<dbReference type="InterPro" id="IPR036390">
    <property type="entry name" value="WH_DNA-bd_sf"/>
</dbReference>
<name>A0A1G6JFT5_9BACT</name>
<evidence type="ECO:0000313" key="7">
    <source>
        <dbReference type="Proteomes" id="UP000199452"/>
    </source>
</evidence>
<dbReference type="Gene3D" id="1.10.10.10">
    <property type="entry name" value="Winged helix-like DNA-binding domain superfamily/Winged helix DNA-binding domain"/>
    <property type="match status" value="1"/>
</dbReference>
<dbReference type="SUPFAM" id="SSF51206">
    <property type="entry name" value="cAMP-binding domain-like"/>
    <property type="match status" value="1"/>
</dbReference>
<dbReference type="PROSITE" id="PS50042">
    <property type="entry name" value="CNMP_BINDING_3"/>
    <property type="match status" value="1"/>
</dbReference>
<dbReference type="AlphaFoldDB" id="A0A1G6JFT5"/>
<dbReference type="SUPFAM" id="SSF46785">
    <property type="entry name" value="Winged helix' DNA-binding domain"/>
    <property type="match status" value="1"/>
</dbReference>
<dbReference type="GO" id="GO:0016301">
    <property type="term" value="F:kinase activity"/>
    <property type="evidence" value="ECO:0007669"/>
    <property type="project" value="UniProtKB-KW"/>
</dbReference>
<dbReference type="InterPro" id="IPR018490">
    <property type="entry name" value="cNMP-bd_dom_sf"/>
</dbReference>
<dbReference type="Gene3D" id="2.60.120.10">
    <property type="entry name" value="Jelly Rolls"/>
    <property type="match status" value="1"/>
</dbReference>
<reference evidence="6 7" key="1">
    <citation type="submission" date="2016-09" db="EMBL/GenBank/DDBJ databases">
        <authorList>
            <person name="Capua I."/>
            <person name="De Benedictis P."/>
            <person name="Joannis T."/>
            <person name="Lombin L.H."/>
            <person name="Cattoli G."/>
        </authorList>
    </citation>
    <scope>NUCLEOTIDE SEQUENCE [LARGE SCALE GENOMIC DNA]</scope>
    <source>
        <strain evidence="6 7">A7P-90m</strain>
    </source>
</reference>
<evidence type="ECO:0000259" key="5">
    <source>
        <dbReference type="PROSITE" id="PS51063"/>
    </source>
</evidence>
<evidence type="ECO:0000256" key="1">
    <source>
        <dbReference type="ARBA" id="ARBA00023015"/>
    </source>
</evidence>
<evidence type="ECO:0000256" key="3">
    <source>
        <dbReference type="ARBA" id="ARBA00023163"/>
    </source>
</evidence>
<evidence type="ECO:0000256" key="2">
    <source>
        <dbReference type="ARBA" id="ARBA00023125"/>
    </source>
</evidence>
<dbReference type="PANTHER" id="PTHR24567:SF74">
    <property type="entry name" value="HTH-TYPE TRANSCRIPTIONAL REGULATOR ARCR"/>
    <property type="match status" value="1"/>
</dbReference>
<dbReference type="InterPro" id="IPR036388">
    <property type="entry name" value="WH-like_DNA-bd_sf"/>
</dbReference>
<protein>
    <submittedName>
        <fullName evidence="6">cAMP-binding domain of CRP or a regulatory subunit of cAMP-dependent protein kinases</fullName>
    </submittedName>
</protein>
<keyword evidence="1" id="KW-0805">Transcription regulation</keyword>
<dbReference type="InterPro" id="IPR014710">
    <property type="entry name" value="RmlC-like_jellyroll"/>
</dbReference>
<feature type="domain" description="HTH crp-type" evidence="5">
    <location>
        <begin position="152"/>
        <end position="224"/>
    </location>
</feature>
<dbReference type="STRING" id="1640674.SAMN05216323_10206"/>
<dbReference type="RefSeq" id="WP_092437321.1">
    <property type="nucleotide sequence ID" value="NZ_FMYP01000020.1"/>
</dbReference>
<dbReference type="GO" id="GO:0003700">
    <property type="term" value="F:DNA-binding transcription factor activity"/>
    <property type="evidence" value="ECO:0007669"/>
    <property type="project" value="TreeGrafter"/>
</dbReference>
<dbReference type="PROSITE" id="PS51063">
    <property type="entry name" value="HTH_CRP_2"/>
    <property type="match status" value="1"/>
</dbReference>
<keyword evidence="2" id="KW-0238">DNA-binding</keyword>
<keyword evidence="7" id="KW-1185">Reference proteome</keyword>
<sequence length="233" mass="26135">MAHSDIDPNVCLESIYSLFQELTDPEKEKIKETFTSSKYKKNEIIFKEGDKPSGLVCLIKGKIKLFKEGVGGREQIVRMAKPVSIIGYRALFAEENYIASAQAIEDCVIAVIDKTVLLDILHNNHQLTFSILKSLATELGFSNNRTVTLTQKHIRGRLAESLIFLRDTYGYEDDGATLKVYLSREDIANLSNMTTSNAIRTMSSFAQENVIALDGRKVKILDAHKLERISDMG</sequence>
<dbReference type="OrthoDB" id="9127033at2"/>
<gene>
    <name evidence="6" type="ORF">SAMN05216323_10206</name>
</gene>
<organism evidence="6 7">
    <name type="scientific">Williamwhitmania taraxaci</name>
    <dbReference type="NCBI Taxonomy" id="1640674"/>
    <lineage>
        <taxon>Bacteria</taxon>
        <taxon>Pseudomonadati</taxon>
        <taxon>Bacteroidota</taxon>
        <taxon>Bacteroidia</taxon>
        <taxon>Bacteroidales</taxon>
        <taxon>Williamwhitmaniaceae</taxon>
        <taxon>Williamwhitmania</taxon>
    </lineage>
</organism>
<keyword evidence="3" id="KW-0804">Transcription</keyword>
<dbReference type="Pfam" id="PF13545">
    <property type="entry name" value="HTH_Crp_2"/>
    <property type="match status" value="1"/>
</dbReference>
<evidence type="ECO:0000313" key="6">
    <source>
        <dbReference type="EMBL" id="SDC17589.1"/>
    </source>
</evidence>
<dbReference type="InterPro" id="IPR000595">
    <property type="entry name" value="cNMP-bd_dom"/>
</dbReference>
<dbReference type="SMART" id="SM00100">
    <property type="entry name" value="cNMP"/>
    <property type="match status" value="1"/>
</dbReference>
<keyword evidence="6" id="KW-0808">Transferase</keyword>
<dbReference type="GO" id="GO:0003677">
    <property type="term" value="F:DNA binding"/>
    <property type="evidence" value="ECO:0007669"/>
    <property type="project" value="UniProtKB-KW"/>
</dbReference>
<dbReference type="CDD" id="cd00038">
    <property type="entry name" value="CAP_ED"/>
    <property type="match status" value="1"/>
</dbReference>
<dbReference type="SMART" id="SM00419">
    <property type="entry name" value="HTH_CRP"/>
    <property type="match status" value="1"/>
</dbReference>
<keyword evidence="6" id="KW-0418">Kinase</keyword>
<dbReference type="GO" id="GO:0005829">
    <property type="term" value="C:cytosol"/>
    <property type="evidence" value="ECO:0007669"/>
    <property type="project" value="TreeGrafter"/>
</dbReference>
<dbReference type="EMBL" id="FMYP01000020">
    <property type="protein sequence ID" value="SDC17589.1"/>
    <property type="molecule type" value="Genomic_DNA"/>
</dbReference>
<evidence type="ECO:0000259" key="4">
    <source>
        <dbReference type="PROSITE" id="PS50042"/>
    </source>
</evidence>
<feature type="domain" description="Cyclic nucleotide-binding" evidence="4">
    <location>
        <begin position="18"/>
        <end position="138"/>
    </location>
</feature>
<dbReference type="InterPro" id="IPR050397">
    <property type="entry name" value="Env_Response_Regulators"/>
</dbReference>
<dbReference type="Pfam" id="PF00027">
    <property type="entry name" value="cNMP_binding"/>
    <property type="match status" value="1"/>
</dbReference>
<dbReference type="Proteomes" id="UP000199452">
    <property type="component" value="Unassembled WGS sequence"/>
</dbReference>
<dbReference type="InterPro" id="IPR012318">
    <property type="entry name" value="HTH_CRP"/>
</dbReference>